<evidence type="ECO:0000256" key="4">
    <source>
        <dbReference type="ARBA" id="ARBA00004752"/>
    </source>
</evidence>
<comment type="subcellular location">
    <subcellularLocation>
        <location evidence="3 20">Cytoplasm</location>
    </subcellularLocation>
</comment>
<gene>
    <name evidence="20 22" type="primary">murB</name>
    <name evidence="22" type="ORF">SSYIS1_05190</name>
</gene>
<dbReference type="GO" id="GO:0008762">
    <property type="term" value="F:UDP-N-acetylmuramate dehydrogenase activity"/>
    <property type="evidence" value="ECO:0007669"/>
    <property type="project" value="UniProtKB-UniRule"/>
</dbReference>
<dbReference type="GO" id="GO:0071555">
    <property type="term" value="P:cell wall organization"/>
    <property type="evidence" value="ECO:0007669"/>
    <property type="project" value="UniProtKB-KW"/>
</dbReference>
<dbReference type="InterPro" id="IPR011601">
    <property type="entry name" value="MurB_C"/>
</dbReference>
<dbReference type="InterPro" id="IPR036318">
    <property type="entry name" value="FAD-bd_PCMH-like_sf"/>
</dbReference>
<dbReference type="GO" id="GO:0071949">
    <property type="term" value="F:FAD binding"/>
    <property type="evidence" value="ECO:0007669"/>
    <property type="project" value="InterPro"/>
</dbReference>
<evidence type="ECO:0000256" key="8">
    <source>
        <dbReference type="ARBA" id="ARBA00022490"/>
    </source>
</evidence>
<keyword evidence="9 20" id="KW-0132">Cell division</keyword>
<dbReference type="InterPro" id="IPR036635">
    <property type="entry name" value="MurB_C_sf"/>
</dbReference>
<comment type="pathway">
    <text evidence="4 20">Cell wall biogenesis; peptidoglycan biosynthesis.</text>
</comment>
<comment type="function">
    <text evidence="2 20">Cell wall formation.</text>
</comment>
<evidence type="ECO:0000256" key="13">
    <source>
        <dbReference type="ARBA" id="ARBA00022960"/>
    </source>
</evidence>
<evidence type="ECO:0000256" key="6">
    <source>
        <dbReference type="ARBA" id="ARBA00012518"/>
    </source>
</evidence>
<evidence type="ECO:0000313" key="23">
    <source>
        <dbReference type="Proteomes" id="UP000324392"/>
    </source>
</evidence>
<keyword evidence="15 20" id="KW-0560">Oxidoreductase</keyword>
<evidence type="ECO:0000259" key="21">
    <source>
        <dbReference type="PROSITE" id="PS51387"/>
    </source>
</evidence>
<dbReference type="InterPro" id="IPR006094">
    <property type="entry name" value="Oxid_FAD_bind_N"/>
</dbReference>
<dbReference type="UniPathway" id="UPA00219"/>
<feature type="domain" description="FAD-binding PCMH-type" evidence="21">
    <location>
        <begin position="16"/>
        <end position="188"/>
    </location>
</feature>
<dbReference type="InterPro" id="IPR003170">
    <property type="entry name" value="MurB"/>
</dbReference>
<evidence type="ECO:0000256" key="1">
    <source>
        <dbReference type="ARBA" id="ARBA00001974"/>
    </source>
</evidence>
<dbReference type="PANTHER" id="PTHR21071">
    <property type="entry name" value="UDP-N-ACETYLENOLPYRUVOYLGLUCOSAMINE REDUCTASE"/>
    <property type="match status" value="1"/>
</dbReference>
<dbReference type="PROSITE" id="PS51387">
    <property type="entry name" value="FAD_PCMH"/>
    <property type="match status" value="1"/>
</dbReference>
<comment type="similarity">
    <text evidence="5 20">Belongs to the MurB family.</text>
</comment>
<dbReference type="InterPro" id="IPR016166">
    <property type="entry name" value="FAD-bd_PCMH"/>
</dbReference>
<dbReference type="EMBL" id="AP019531">
    <property type="protein sequence ID" value="BBI91358.1"/>
    <property type="molecule type" value="Genomic_DNA"/>
</dbReference>
<evidence type="ECO:0000256" key="5">
    <source>
        <dbReference type="ARBA" id="ARBA00010485"/>
    </source>
</evidence>
<dbReference type="Proteomes" id="UP000324392">
    <property type="component" value="Chromosome"/>
</dbReference>
<evidence type="ECO:0000256" key="3">
    <source>
        <dbReference type="ARBA" id="ARBA00004496"/>
    </source>
</evidence>
<evidence type="ECO:0000256" key="12">
    <source>
        <dbReference type="ARBA" id="ARBA00022857"/>
    </source>
</evidence>
<comment type="catalytic activity">
    <reaction evidence="19 20">
        <text>UDP-N-acetyl-alpha-D-muramate + NADP(+) = UDP-N-acetyl-3-O-(1-carboxyvinyl)-alpha-D-glucosamine + NADPH + H(+)</text>
        <dbReference type="Rhea" id="RHEA:12248"/>
        <dbReference type="ChEBI" id="CHEBI:15378"/>
        <dbReference type="ChEBI" id="CHEBI:57783"/>
        <dbReference type="ChEBI" id="CHEBI:58349"/>
        <dbReference type="ChEBI" id="CHEBI:68483"/>
        <dbReference type="ChEBI" id="CHEBI:70757"/>
        <dbReference type="EC" id="1.3.1.98"/>
    </reaction>
</comment>
<dbReference type="Pfam" id="PF01565">
    <property type="entry name" value="FAD_binding_4"/>
    <property type="match status" value="1"/>
</dbReference>
<dbReference type="Gene3D" id="3.90.78.10">
    <property type="entry name" value="UDP-N-acetylenolpyruvoylglucosamine reductase, C-terminal domain"/>
    <property type="match status" value="1"/>
</dbReference>
<keyword evidence="11 20" id="KW-0274">FAD</keyword>
<protein>
    <recommendedName>
        <fullName evidence="7 20">UDP-N-acetylenolpyruvoylglucosamine reductase</fullName>
        <ecNumber evidence="6 20">1.3.1.98</ecNumber>
    </recommendedName>
    <alternativeName>
        <fullName evidence="18 20">UDP-N-acetylmuramate dehydrogenase</fullName>
    </alternativeName>
</protein>
<dbReference type="Gene3D" id="3.30.465.10">
    <property type="match status" value="1"/>
</dbReference>
<evidence type="ECO:0000256" key="18">
    <source>
        <dbReference type="ARBA" id="ARBA00031026"/>
    </source>
</evidence>
<evidence type="ECO:0000256" key="19">
    <source>
        <dbReference type="ARBA" id="ARBA00048914"/>
    </source>
</evidence>
<dbReference type="NCBIfam" id="TIGR00179">
    <property type="entry name" value="murB"/>
    <property type="match status" value="1"/>
</dbReference>
<dbReference type="GO" id="GO:0009252">
    <property type="term" value="P:peptidoglycan biosynthetic process"/>
    <property type="evidence" value="ECO:0007669"/>
    <property type="project" value="UniProtKB-UniRule"/>
</dbReference>
<evidence type="ECO:0000256" key="10">
    <source>
        <dbReference type="ARBA" id="ARBA00022630"/>
    </source>
</evidence>
<dbReference type="NCBIfam" id="NF000755">
    <property type="entry name" value="PRK00046.1"/>
    <property type="match status" value="1"/>
</dbReference>
<evidence type="ECO:0000256" key="14">
    <source>
        <dbReference type="ARBA" id="ARBA00022984"/>
    </source>
</evidence>
<evidence type="ECO:0000256" key="2">
    <source>
        <dbReference type="ARBA" id="ARBA00003921"/>
    </source>
</evidence>
<evidence type="ECO:0000256" key="7">
    <source>
        <dbReference type="ARBA" id="ARBA00015188"/>
    </source>
</evidence>
<keyword evidence="17 20" id="KW-0961">Cell wall biogenesis/degradation</keyword>
<dbReference type="AlphaFoldDB" id="A0A455VKX2"/>
<keyword evidence="16 20" id="KW-0131">Cell cycle</keyword>
<comment type="cofactor">
    <cofactor evidence="1 20">
        <name>FAD</name>
        <dbReference type="ChEBI" id="CHEBI:57692"/>
    </cofactor>
</comment>
<keyword evidence="13 20" id="KW-0133">Cell shape</keyword>
<evidence type="ECO:0000256" key="16">
    <source>
        <dbReference type="ARBA" id="ARBA00023306"/>
    </source>
</evidence>
<feature type="active site" evidence="20">
    <location>
        <position position="164"/>
    </location>
</feature>
<feature type="active site" evidence="20">
    <location>
        <position position="330"/>
    </location>
</feature>
<keyword evidence="14 20" id="KW-0573">Peptidoglycan synthesis</keyword>
<evidence type="ECO:0000256" key="15">
    <source>
        <dbReference type="ARBA" id="ARBA00023002"/>
    </source>
</evidence>
<organism evidence="22 23">
    <name type="scientific">Serratia symbiotica</name>
    <dbReference type="NCBI Taxonomy" id="138074"/>
    <lineage>
        <taxon>Bacteria</taxon>
        <taxon>Pseudomonadati</taxon>
        <taxon>Pseudomonadota</taxon>
        <taxon>Gammaproteobacteria</taxon>
        <taxon>Enterobacterales</taxon>
        <taxon>Yersiniaceae</taxon>
        <taxon>Serratia</taxon>
    </lineage>
</organism>
<dbReference type="GO" id="GO:0008360">
    <property type="term" value="P:regulation of cell shape"/>
    <property type="evidence" value="ECO:0007669"/>
    <property type="project" value="UniProtKB-KW"/>
</dbReference>
<dbReference type="PANTHER" id="PTHR21071:SF4">
    <property type="entry name" value="UDP-N-ACETYLENOLPYRUVOYLGLUCOSAMINE REDUCTASE"/>
    <property type="match status" value="1"/>
</dbReference>
<dbReference type="SUPFAM" id="SSF56194">
    <property type="entry name" value="Uridine diphospho-N-Acetylenolpyruvylglucosamine reductase, MurB, C-terminal domain"/>
    <property type="match status" value="1"/>
</dbReference>
<keyword evidence="10 20" id="KW-0285">Flavoprotein</keyword>
<dbReference type="InterPro" id="IPR016167">
    <property type="entry name" value="FAD-bd_PCMH_sub1"/>
</dbReference>
<keyword evidence="8 20" id="KW-0963">Cytoplasm</keyword>
<dbReference type="InterPro" id="IPR016169">
    <property type="entry name" value="FAD-bd_PCMH_sub2"/>
</dbReference>
<dbReference type="HAMAP" id="MF_00037">
    <property type="entry name" value="MurB"/>
    <property type="match status" value="1"/>
</dbReference>
<keyword evidence="12 20" id="KW-0521">NADP</keyword>
<evidence type="ECO:0000256" key="20">
    <source>
        <dbReference type="HAMAP-Rule" id="MF_00037"/>
    </source>
</evidence>
<dbReference type="SUPFAM" id="SSF56176">
    <property type="entry name" value="FAD-binding/transporter-associated domain-like"/>
    <property type="match status" value="1"/>
</dbReference>
<sequence length="347" mass="38230">MSIKSVSLKHHNTFALPVNAAHLVLADRIELMLKVWQQTQKRQMPLPLLVLGEGSNVLFLEDFAGTVMVNQLKGIDIREELDTWHLHVGSGENWHDLVCHTLQVGIAGLENLALIPGLVGSAPIQNIGAYGIELKNVCEYVDLLDLFTGAIDRIPVAECGFGYRESIFKHQFQTGHIIVGLGLCLSKKWRPMLEYGDLTKLDPVTVTTSQIFDSVCAMRRSKLPDPREIGNAGSFFKNPLVNAEKSASLISQYPGMPHYPQADGQVKLAAGWLIDQCELKGYRVGGAAVHRHQALVLVNADNATSQDVVALARHVRNTVASRFDVWLEPEVRFIGVMGELNAVEVLS</sequence>
<dbReference type="GO" id="GO:0005829">
    <property type="term" value="C:cytosol"/>
    <property type="evidence" value="ECO:0007669"/>
    <property type="project" value="TreeGrafter"/>
</dbReference>
<proteinExistence type="inferred from homology"/>
<dbReference type="EC" id="1.3.1.98" evidence="6 20"/>
<evidence type="ECO:0000256" key="11">
    <source>
        <dbReference type="ARBA" id="ARBA00022827"/>
    </source>
</evidence>
<dbReference type="Pfam" id="PF02873">
    <property type="entry name" value="MurB_C"/>
    <property type="match status" value="1"/>
</dbReference>
<dbReference type="RefSeq" id="WP_149590569.1">
    <property type="nucleotide sequence ID" value="NZ_AP019531.1"/>
</dbReference>
<name>A0A455VKX2_9GAMM</name>
<dbReference type="Gene3D" id="3.30.43.10">
    <property type="entry name" value="Uridine Diphospho-n-acetylenolpyruvylglucosamine Reductase, domain 2"/>
    <property type="match status" value="1"/>
</dbReference>
<feature type="active site" description="Proton donor" evidence="20">
    <location>
        <position position="234"/>
    </location>
</feature>
<evidence type="ECO:0000256" key="9">
    <source>
        <dbReference type="ARBA" id="ARBA00022618"/>
    </source>
</evidence>
<evidence type="ECO:0000256" key="17">
    <source>
        <dbReference type="ARBA" id="ARBA00023316"/>
    </source>
</evidence>
<dbReference type="GO" id="GO:0051301">
    <property type="term" value="P:cell division"/>
    <property type="evidence" value="ECO:0007669"/>
    <property type="project" value="UniProtKB-KW"/>
</dbReference>
<evidence type="ECO:0000313" key="22">
    <source>
        <dbReference type="EMBL" id="BBI91358.1"/>
    </source>
</evidence>
<reference evidence="22 23" key="1">
    <citation type="submission" date="2019-03" db="EMBL/GenBank/DDBJ databases">
        <title>The genome sequence of Candidatus Serratia symbiotica strain IS.</title>
        <authorList>
            <person name="Nikoh N."/>
            <person name="Koga R."/>
            <person name="Oshima K."/>
            <person name="Hattori M."/>
            <person name="Fukatsu T."/>
        </authorList>
    </citation>
    <scope>NUCLEOTIDE SEQUENCE [LARGE SCALE GENOMIC DNA]</scope>
    <source>
        <strain evidence="22 23">IS</strain>
    </source>
</reference>
<accession>A0A455VKX2</accession>